<evidence type="ECO:0000256" key="1">
    <source>
        <dbReference type="SAM" id="MobiDB-lite"/>
    </source>
</evidence>
<dbReference type="KEGG" id="auh:AWM75_00790"/>
<evidence type="ECO:0000259" key="3">
    <source>
        <dbReference type="Pfam" id="PF24793"/>
    </source>
</evidence>
<evidence type="ECO:0000313" key="5">
    <source>
        <dbReference type="Proteomes" id="UP000062260"/>
    </source>
</evidence>
<evidence type="ECO:0000256" key="2">
    <source>
        <dbReference type="SAM" id="SignalP"/>
    </source>
</evidence>
<dbReference type="InterPro" id="IPR051922">
    <property type="entry name" value="Bact_Sporulation_Assoc"/>
</dbReference>
<feature type="compositionally biased region" description="Polar residues" evidence="1">
    <location>
        <begin position="64"/>
        <end position="76"/>
    </location>
</feature>
<dbReference type="Gene3D" id="2.115.10.20">
    <property type="entry name" value="Glycosyl hydrolase domain, family 43"/>
    <property type="match status" value="1"/>
</dbReference>
<dbReference type="STRING" id="128944.AWM75_00790"/>
<dbReference type="Pfam" id="PF24793">
    <property type="entry name" value="GINT1_N"/>
    <property type="match status" value="1"/>
</dbReference>
<organism evidence="4 5">
    <name type="scientific">Aerococcus urinaehominis</name>
    <dbReference type="NCBI Taxonomy" id="128944"/>
    <lineage>
        <taxon>Bacteria</taxon>
        <taxon>Bacillati</taxon>
        <taxon>Bacillota</taxon>
        <taxon>Bacilli</taxon>
        <taxon>Lactobacillales</taxon>
        <taxon>Aerococcaceae</taxon>
        <taxon>Aerococcus</taxon>
    </lineage>
</organism>
<proteinExistence type="predicted"/>
<dbReference type="PANTHER" id="PTHR30032:SF8">
    <property type="entry name" value="GERMINATION-SPECIFIC N-ACETYLMURAMOYL-L-ALANINE AMIDASE"/>
    <property type="match status" value="1"/>
</dbReference>
<dbReference type="InterPro" id="IPR007253">
    <property type="entry name" value="Cell_wall-bd_2"/>
</dbReference>
<evidence type="ECO:0000313" key="4">
    <source>
        <dbReference type="EMBL" id="AMB98618.1"/>
    </source>
</evidence>
<dbReference type="OrthoDB" id="9798386at2"/>
<feature type="domain" description="Glucosamine inositolphosphorylceramide transferase 1 N-terminal" evidence="3">
    <location>
        <begin position="445"/>
        <end position="662"/>
    </location>
</feature>
<feature type="signal peptide" evidence="2">
    <location>
        <begin position="1"/>
        <end position="28"/>
    </location>
</feature>
<dbReference type="Proteomes" id="UP000062260">
    <property type="component" value="Chromosome"/>
</dbReference>
<dbReference type="AlphaFoldDB" id="A0A120IAN6"/>
<dbReference type="InterPro" id="IPR056442">
    <property type="entry name" value="GINT1_N"/>
</dbReference>
<sequence>MLQPIPRKLLVIPALAASLLLNSHCVLADELAHNDHLASEAVTSKLDDQNAAEQATKPDACHDLTSSQTENSSVLETVQPEPVAASPENIKPASPNAEQIPTQTDNGISLNRIQGPNRYANAAALSQAGWERTDQVILTSGDSQRLADALTGTPLAHQLDAPILLTKSKHLSPETLAEIKRLGASRVTILGGENSVGNQVSQDLSNAGLAVERIGGLNRFDQAAQVADRLMADKPGKYRAFLVNGSAYADAAAIAAIAARQQLPIYLTKANQIHPSLQAHLHRISHLTLIGGNKSLSKQLENQLHALGVATDRISGKNRYQLNQNILNHYGIPNQRLLLVSGEHSSDALPAANLAAKTHQGLLMVKNDNLATIRDQVNFCQTKNIKQASLVGGGQTLSLQTAYYFANPKALKASWPYYQSRFGLPIKGIRPLTNQPVITKEMIGGNAIGVADPFLVRDPASLRYYLFFEILRDRRYLKYSSDEIGYAYSDNLKDWHYGGLALPYKQERQRYAYPNVFYDQVDQAWYMTPDSSNHIASLYRAKRFPDRWERMAHLFYDKHRQFVDTNIFRYQGQVYLTTTNLKEDGVSLYYSANNQIVGGDWRLHPNSKQLQGLYKGKHRRGAGRVFVDEARGVVYMPTQVMEKGIYGYGTYLTEIKNLTPKRATFKNLGRYSKASDLGDWRHRSMHQVSYEKDPTNSFYVFAVDGQNRQGEYRIGLYRQRV</sequence>
<protein>
    <recommendedName>
        <fullName evidence="3">Glucosamine inositolphosphorylceramide transferase 1 N-terminal domain-containing protein</fullName>
    </recommendedName>
</protein>
<keyword evidence="2" id="KW-0732">Signal</keyword>
<name>A0A120IAN6_9LACT</name>
<dbReference type="Pfam" id="PF04122">
    <property type="entry name" value="CW_binding_2"/>
    <property type="match status" value="3"/>
</dbReference>
<reference evidence="4 5" key="1">
    <citation type="journal article" date="2016" name="Genome Announc.">
        <title>Complete Genome Sequences of Aerococcus christensenii CCUG 28831T, Aerococcus sanguinicola CCUG 43001T, Aerococcus urinae CCUG 36881T, Aerococcus urinaeequi CCUG 28094T, Aerococcus urinaehominis CCUG 42038 BT, and Aerococcus viridans CCUG 4311T.</title>
        <authorList>
            <person name="Carkaci D."/>
            <person name="Dargis R."/>
            <person name="Nielsen X.C."/>
            <person name="Skovgaard O."/>
            <person name="Fuursted K."/>
            <person name="Christensen J.J."/>
        </authorList>
    </citation>
    <scope>NUCLEOTIDE SEQUENCE [LARGE SCALE GENOMIC DNA]</scope>
    <source>
        <strain evidence="4 5">CCUG42038B</strain>
    </source>
</reference>
<dbReference type="EMBL" id="CP014163">
    <property type="protein sequence ID" value="AMB98618.1"/>
    <property type="molecule type" value="Genomic_DNA"/>
</dbReference>
<feature type="region of interest" description="Disordered" evidence="1">
    <location>
        <begin position="45"/>
        <end position="103"/>
    </location>
</feature>
<keyword evidence="5" id="KW-1185">Reference proteome</keyword>
<dbReference type="PANTHER" id="PTHR30032">
    <property type="entry name" value="N-ACETYLMURAMOYL-L-ALANINE AMIDASE-RELATED"/>
    <property type="match status" value="1"/>
</dbReference>
<dbReference type="SUPFAM" id="SSF75005">
    <property type="entry name" value="Arabinanase/levansucrase/invertase"/>
    <property type="match status" value="1"/>
</dbReference>
<dbReference type="Gene3D" id="3.40.50.12090">
    <property type="match status" value="2"/>
</dbReference>
<accession>A0A120IAN6</accession>
<dbReference type="RefSeq" id="WP_067977277.1">
    <property type="nucleotide sequence ID" value="NZ_CP014163.1"/>
</dbReference>
<reference evidence="5" key="2">
    <citation type="submission" date="2016-01" db="EMBL/GenBank/DDBJ databases">
        <title>Six Aerococcus type strain genome sequencing and assembly using PacBio and Illumina Hiseq.</title>
        <authorList>
            <person name="Carkaci D."/>
            <person name="Dargis R."/>
            <person name="Nielsen X.C."/>
            <person name="Skovgaard O."/>
            <person name="Fuursted K."/>
            <person name="Christensen J.J."/>
        </authorList>
    </citation>
    <scope>NUCLEOTIDE SEQUENCE [LARGE SCALE GENOMIC DNA]</scope>
    <source>
        <strain evidence="5">CCUG42038B</strain>
    </source>
</reference>
<gene>
    <name evidence="4" type="ORF">AWM75_00790</name>
</gene>
<feature type="chain" id="PRO_5043657723" description="Glucosamine inositolphosphorylceramide transferase 1 N-terminal domain-containing protein" evidence="2">
    <location>
        <begin position="29"/>
        <end position="721"/>
    </location>
</feature>
<dbReference type="InterPro" id="IPR023296">
    <property type="entry name" value="Glyco_hydro_beta-prop_sf"/>
</dbReference>